<dbReference type="InterPro" id="IPR050228">
    <property type="entry name" value="Carboxylesterase_BioH"/>
</dbReference>
<dbReference type="InterPro" id="IPR000073">
    <property type="entry name" value="AB_hydrolase_1"/>
</dbReference>
<dbReference type="InterPro" id="IPR002410">
    <property type="entry name" value="Peptidase_S33"/>
</dbReference>
<dbReference type="SUPFAM" id="SSF53474">
    <property type="entry name" value="alpha/beta-Hydrolases"/>
    <property type="match status" value="1"/>
</dbReference>
<dbReference type="PRINTS" id="PR00111">
    <property type="entry name" value="ABHYDROLASE"/>
</dbReference>
<accession>A0A017HGZ9</accession>
<evidence type="ECO:0000256" key="2">
    <source>
        <dbReference type="ARBA" id="ARBA00022801"/>
    </source>
</evidence>
<evidence type="ECO:0000259" key="3">
    <source>
        <dbReference type="Pfam" id="PF12697"/>
    </source>
</evidence>
<dbReference type="GO" id="GO:0006508">
    <property type="term" value="P:proteolysis"/>
    <property type="evidence" value="ECO:0007669"/>
    <property type="project" value="InterPro"/>
</dbReference>
<dbReference type="InterPro" id="IPR029058">
    <property type="entry name" value="AB_hydrolase_fold"/>
</dbReference>
<reference evidence="4 5" key="1">
    <citation type="submission" date="2013-02" db="EMBL/GenBank/DDBJ databases">
        <authorList>
            <person name="Fiebig A."/>
            <person name="Goeker M."/>
            <person name="Klenk H.-P.P."/>
        </authorList>
    </citation>
    <scope>NUCLEOTIDE SEQUENCE [LARGE SCALE GENOMIC DNA]</scope>
    <source>
        <strain evidence="4 5">DSM 19309</strain>
    </source>
</reference>
<evidence type="ECO:0000313" key="5">
    <source>
        <dbReference type="Proteomes" id="UP000019666"/>
    </source>
</evidence>
<evidence type="ECO:0000256" key="1">
    <source>
        <dbReference type="ARBA" id="ARBA00010088"/>
    </source>
</evidence>
<keyword evidence="2" id="KW-0378">Hydrolase</keyword>
<comment type="similarity">
    <text evidence="1">Belongs to the peptidase S33 family.</text>
</comment>
<sequence length="322" mass="33878">MVLELALLPALALGGAGLVSWRAGRRERAAVAAYPPEGRLIEVEGRRVHAVTRGEGPDLVLIHGASGSTRDMTFGLMGRLIDRYRVTAFDRPGLGYSEAAPGHLGLFDRQGESPQAQAALLRAAAGQLGIVRPIVLGHSYGGAVALAWALGDPKGTAAVVDLSGVAMPWPGSLDLLYRINGSTFGGAGLPRLIVAFAPRRAVDAALAAIFEPDPVPEGYAEGFGVDITLRRASIRANARQINALRPHIVEMSRHYASLPMPIEIVHGEADIIVPPTIHSFPLSRLAPGANLTMLPGVGHMPHHAALEVVVAAIDRARVRAGL</sequence>
<keyword evidence="5" id="KW-1185">Reference proteome</keyword>
<dbReference type="HOGENOM" id="CLU_020336_13_0_5"/>
<dbReference type="PANTHER" id="PTHR43194:SF2">
    <property type="entry name" value="PEROXISOMAL MEMBRANE PROTEIN LPX1"/>
    <property type="match status" value="1"/>
</dbReference>
<dbReference type="GO" id="GO:0008233">
    <property type="term" value="F:peptidase activity"/>
    <property type="evidence" value="ECO:0007669"/>
    <property type="project" value="InterPro"/>
</dbReference>
<proteinExistence type="inferred from homology"/>
<dbReference type="PATRIC" id="fig|442562.3.peg.4625"/>
<dbReference type="RefSeq" id="WP_037279164.1">
    <property type="nucleotide sequence ID" value="NZ_KK088560.1"/>
</dbReference>
<dbReference type="AlphaFoldDB" id="A0A017HGZ9"/>
<dbReference type="Gene3D" id="3.40.50.1820">
    <property type="entry name" value="alpha/beta hydrolase"/>
    <property type="match status" value="1"/>
</dbReference>
<dbReference type="Pfam" id="PF12697">
    <property type="entry name" value="Abhydrolase_6"/>
    <property type="match status" value="1"/>
</dbReference>
<dbReference type="PRINTS" id="PR00793">
    <property type="entry name" value="PROAMNOPTASE"/>
</dbReference>
<dbReference type="EMBL" id="AOSK01000130">
    <property type="protein sequence ID" value="EYD73575.1"/>
    <property type="molecule type" value="Genomic_DNA"/>
</dbReference>
<comment type="caution">
    <text evidence="4">The sequence shown here is derived from an EMBL/GenBank/DDBJ whole genome shotgun (WGS) entry which is preliminary data.</text>
</comment>
<gene>
    <name evidence="4" type="ORF">Rumeso_04696</name>
</gene>
<feature type="domain" description="AB hydrolase-1" evidence="3">
    <location>
        <begin position="59"/>
        <end position="312"/>
    </location>
</feature>
<evidence type="ECO:0000313" key="4">
    <source>
        <dbReference type="EMBL" id="EYD73575.1"/>
    </source>
</evidence>
<dbReference type="Proteomes" id="UP000019666">
    <property type="component" value="Unassembled WGS sequence"/>
</dbReference>
<dbReference type="PANTHER" id="PTHR43194">
    <property type="entry name" value="HYDROLASE ALPHA/BETA FOLD FAMILY"/>
    <property type="match status" value="1"/>
</dbReference>
<dbReference type="STRING" id="442562.Rumeso_04696"/>
<dbReference type="OrthoDB" id="9815441at2"/>
<organism evidence="4 5">
    <name type="scientific">Rubellimicrobium mesophilum DSM 19309</name>
    <dbReference type="NCBI Taxonomy" id="442562"/>
    <lineage>
        <taxon>Bacteria</taxon>
        <taxon>Pseudomonadati</taxon>
        <taxon>Pseudomonadota</taxon>
        <taxon>Alphaproteobacteria</taxon>
        <taxon>Rhodobacterales</taxon>
        <taxon>Roseobacteraceae</taxon>
        <taxon>Rubellimicrobium</taxon>
    </lineage>
</organism>
<name>A0A017HGZ9_9RHOB</name>
<protein>
    <submittedName>
        <fullName evidence="4">Esterase, putative</fullName>
    </submittedName>
</protein>